<reference evidence="1" key="2">
    <citation type="submission" date="2025-03" db="EMBL/GenBank/DDBJ databases">
        <authorList>
            <consortium name="ELIXIR-Norway"/>
            <consortium name="Elixir Norway"/>
        </authorList>
    </citation>
    <scope>NUCLEOTIDE SEQUENCE</scope>
</reference>
<sequence>MGQLPQPRLPLKEAPSPDIRSREGHTAVRDTAAYHPIPRSHTGRSRQEPWVRMCALGAHNGGSGPWGDAAVVTQGPGLLRVSGSQLWGEASLEPRACGLVLGPP</sequence>
<dbReference type="Proteomes" id="UP001162501">
    <property type="component" value="Chromosome 12"/>
</dbReference>
<name>A0AC59YAX9_RANTA</name>
<accession>A0AC59YAX9</accession>
<reference evidence="1" key="1">
    <citation type="submission" date="2023-05" db="EMBL/GenBank/DDBJ databases">
        <authorList>
            <consortium name="ELIXIR-Norway"/>
        </authorList>
    </citation>
    <scope>NUCLEOTIDE SEQUENCE</scope>
</reference>
<organism evidence="1 2">
    <name type="scientific">Rangifer tarandus platyrhynchus</name>
    <name type="common">Svalbard reindeer</name>
    <dbReference type="NCBI Taxonomy" id="3082113"/>
    <lineage>
        <taxon>Eukaryota</taxon>
        <taxon>Metazoa</taxon>
        <taxon>Chordata</taxon>
        <taxon>Craniata</taxon>
        <taxon>Vertebrata</taxon>
        <taxon>Euteleostomi</taxon>
        <taxon>Mammalia</taxon>
        <taxon>Eutheria</taxon>
        <taxon>Laurasiatheria</taxon>
        <taxon>Artiodactyla</taxon>
        <taxon>Ruminantia</taxon>
        <taxon>Pecora</taxon>
        <taxon>Cervidae</taxon>
        <taxon>Odocoileinae</taxon>
        <taxon>Rangifer</taxon>
    </lineage>
</organism>
<dbReference type="EMBL" id="OX596096">
    <property type="protein sequence ID" value="CAM9537030.1"/>
    <property type="molecule type" value="Genomic_DNA"/>
</dbReference>
<evidence type="ECO:0000313" key="1">
    <source>
        <dbReference type="EMBL" id="CAM9537030.1"/>
    </source>
</evidence>
<protein>
    <submittedName>
        <fullName evidence="1">Uncharacterized protein</fullName>
    </submittedName>
</protein>
<evidence type="ECO:0000313" key="2">
    <source>
        <dbReference type="Proteomes" id="UP001162501"/>
    </source>
</evidence>
<gene>
    <name evidence="1" type="ORF">MRATA1EN22A_LOCUS3907</name>
</gene>
<proteinExistence type="predicted"/>